<dbReference type="PANTHER" id="PTHR11228">
    <property type="entry name" value="RADICAL SAM DOMAIN PROTEIN"/>
    <property type="match status" value="1"/>
</dbReference>
<keyword evidence="3" id="KW-1185">Reference proteome</keyword>
<dbReference type="InterPro" id="IPR023885">
    <property type="entry name" value="4Fe4S-binding_SPASM_dom"/>
</dbReference>
<dbReference type="RefSeq" id="WP_044634665.1">
    <property type="nucleotide sequence ID" value="NZ_CDNC01000016.1"/>
</dbReference>
<dbReference type="PANTHER" id="PTHR11228:SF7">
    <property type="entry name" value="PQQA PEPTIDE CYCLASE"/>
    <property type="match status" value="1"/>
</dbReference>
<dbReference type="InterPro" id="IPR050377">
    <property type="entry name" value="Radical_SAM_PqqE_MftC-like"/>
</dbReference>
<dbReference type="InterPro" id="IPR027608">
    <property type="entry name" value="Spiro_SPASM"/>
</dbReference>
<evidence type="ECO:0000313" key="3">
    <source>
        <dbReference type="Proteomes" id="UP000042527"/>
    </source>
</evidence>
<dbReference type="NCBIfam" id="TIGR04321">
    <property type="entry name" value="spiroSPASM"/>
    <property type="match status" value="1"/>
</dbReference>
<dbReference type="Gene3D" id="3.20.20.70">
    <property type="entry name" value="Aldolase class I"/>
    <property type="match status" value="1"/>
</dbReference>
<dbReference type="SUPFAM" id="SSF102114">
    <property type="entry name" value="Radical SAM enzymes"/>
    <property type="match status" value="1"/>
</dbReference>
<reference evidence="3" key="1">
    <citation type="submission" date="2015-01" db="EMBL/GenBank/DDBJ databases">
        <authorList>
            <person name="Manzoor Shahid"/>
            <person name="Zubair Saima"/>
        </authorList>
    </citation>
    <scope>NUCLEOTIDE SEQUENCE [LARGE SCALE GENOMIC DNA]</scope>
    <source>
        <strain evidence="3">V1</strain>
    </source>
</reference>
<name>A0A0B7GTH2_TREPH</name>
<proteinExistence type="predicted"/>
<sequence>MKSILVLTAVEISPFAFESLDAEGESAFSLACKRGAQLPDCDAVFIFTDKESEPLIKTAVEQNEYTKPLHIQVVTETTPSEFFLQISRICGTCDAVFVARADAPFLDLQTAAKLYRQHFDYIAEYSFADGYPEGLVPQILTPGLFPILAELVKEAYIPLSGNFIFESIKKDINSFDLETLIAPDDLRHLRLDFYANSKEGFLLCRSFTDINGENYATLISERGECLRLIPAYYSIELVNFHPLRSLYRPNIFPQNLDSNCLMKKEPLFALVKKIAAFSEKAVISLSVFGEPSLHPDIVEIIQEILSYPQLSVLIETSGLGWKHETIQDIARVANAAAGRKPFNIAWIVFLDAISSAMYAKIHRLPIQETNEKLKIAATFTDEIHKLFPQCVWAQTFRMNENEEELEPFFRFWKEQIGQVIIQKYNPLCNKLPDRRVADLSPLDRHPCWHLKRDMTVLTDGTVPLCREDIDTSLILGNAFSEELAEIWKRAEPIYKEHLHADYKGICKYCDEYYTYNF</sequence>
<dbReference type="InterPro" id="IPR058240">
    <property type="entry name" value="rSAM_sf"/>
</dbReference>
<protein>
    <recommendedName>
        <fullName evidence="1">4Fe4S-binding SPASM domain-containing protein</fullName>
    </recommendedName>
</protein>
<dbReference type="AlphaFoldDB" id="A0A0B7GTH2"/>
<organism evidence="2 3">
    <name type="scientific">Treponema phagedenis</name>
    <dbReference type="NCBI Taxonomy" id="162"/>
    <lineage>
        <taxon>Bacteria</taxon>
        <taxon>Pseudomonadati</taxon>
        <taxon>Spirochaetota</taxon>
        <taxon>Spirochaetia</taxon>
        <taxon>Spirochaetales</taxon>
        <taxon>Treponemataceae</taxon>
        <taxon>Treponema</taxon>
    </lineage>
</organism>
<dbReference type="CDD" id="cd21109">
    <property type="entry name" value="SPASM"/>
    <property type="match status" value="1"/>
</dbReference>
<dbReference type="Pfam" id="PF13186">
    <property type="entry name" value="SPASM"/>
    <property type="match status" value="1"/>
</dbReference>
<dbReference type="InterPro" id="IPR013785">
    <property type="entry name" value="Aldolase_TIM"/>
</dbReference>
<dbReference type="EMBL" id="CDNC01000016">
    <property type="protein sequence ID" value="CEM61944.1"/>
    <property type="molecule type" value="Genomic_DNA"/>
</dbReference>
<evidence type="ECO:0000313" key="2">
    <source>
        <dbReference type="EMBL" id="CEM61944.1"/>
    </source>
</evidence>
<gene>
    <name evidence="2" type="ORF">TPHV1_230021</name>
</gene>
<dbReference type="OrthoDB" id="335556at2"/>
<accession>A0A0B7GTH2</accession>
<dbReference type="Proteomes" id="UP000042527">
    <property type="component" value="Unassembled WGS sequence"/>
</dbReference>
<feature type="domain" description="4Fe4S-binding SPASM" evidence="1">
    <location>
        <begin position="447"/>
        <end position="510"/>
    </location>
</feature>
<evidence type="ECO:0000259" key="1">
    <source>
        <dbReference type="Pfam" id="PF13186"/>
    </source>
</evidence>